<dbReference type="GO" id="GO:0004527">
    <property type="term" value="F:exonuclease activity"/>
    <property type="evidence" value="ECO:0007669"/>
    <property type="project" value="UniProtKB-KW"/>
</dbReference>
<keyword evidence="3" id="KW-0540">Nuclease</keyword>
<evidence type="ECO:0000313" key="4">
    <source>
        <dbReference type="Proteomes" id="UP001320715"/>
    </source>
</evidence>
<dbReference type="Gene3D" id="3.60.21.10">
    <property type="match status" value="1"/>
</dbReference>
<feature type="domain" description="Calcineurin-like phosphoesterase" evidence="2">
    <location>
        <begin position="22"/>
        <end position="220"/>
    </location>
</feature>
<protein>
    <submittedName>
        <fullName evidence="3">DNA repair exonuclease</fullName>
    </submittedName>
</protein>
<dbReference type="EMBL" id="JAAAML010000001">
    <property type="protein sequence ID" value="MCO6407688.1"/>
    <property type="molecule type" value="Genomic_DNA"/>
</dbReference>
<dbReference type="CDD" id="cd00840">
    <property type="entry name" value="MPP_Mre11_N"/>
    <property type="match status" value="1"/>
</dbReference>
<evidence type="ECO:0000259" key="2">
    <source>
        <dbReference type="Pfam" id="PF00149"/>
    </source>
</evidence>
<dbReference type="PANTHER" id="PTHR30337:SF7">
    <property type="entry name" value="PHOSPHOESTERASE"/>
    <property type="match status" value="1"/>
</dbReference>
<dbReference type="SUPFAM" id="SSF56300">
    <property type="entry name" value="Metallo-dependent phosphatases"/>
    <property type="match status" value="1"/>
</dbReference>
<dbReference type="RefSeq" id="WP_252915014.1">
    <property type="nucleotide sequence ID" value="NZ_JAAAML010000001.1"/>
</dbReference>
<comment type="caution">
    <text evidence="3">The sequence shown here is derived from an EMBL/GenBank/DDBJ whole genome shotgun (WGS) entry which is preliminary data.</text>
</comment>
<gene>
    <name evidence="3" type="ORF">GTW23_05820</name>
</gene>
<reference evidence="3 4" key="1">
    <citation type="submission" date="2020-01" db="EMBL/GenBank/DDBJ databases">
        <title>Genomes of bacteria type strains.</title>
        <authorList>
            <person name="Chen J."/>
            <person name="Zhu S."/>
            <person name="Yang J."/>
        </authorList>
    </citation>
    <scope>NUCLEOTIDE SEQUENCE [LARGE SCALE GENOMIC DNA]</scope>
    <source>
        <strain evidence="3 4">DSM 16655</strain>
    </source>
</reference>
<keyword evidence="3" id="KW-0269">Exonuclease</keyword>
<name>A0ABT1CNB5_9HYPH</name>
<proteinExistence type="predicted"/>
<keyword evidence="4" id="KW-1185">Reference proteome</keyword>
<dbReference type="PANTHER" id="PTHR30337">
    <property type="entry name" value="COMPONENT OF ATP-DEPENDENT DSDNA EXONUCLEASE"/>
    <property type="match status" value="1"/>
</dbReference>
<evidence type="ECO:0000313" key="3">
    <source>
        <dbReference type="EMBL" id="MCO6407688.1"/>
    </source>
</evidence>
<evidence type="ECO:0000256" key="1">
    <source>
        <dbReference type="ARBA" id="ARBA00022801"/>
    </source>
</evidence>
<dbReference type="InterPro" id="IPR050535">
    <property type="entry name" value="DNA_Repair-Maintenance_Comp"/>
</dbReference>
<dbReference type="InterPro" id="IPR041796">
    <property type="entry name" value="Mre11_N"/>
</dbReference>
<dbReference type="InterPro" id="IPR004843">
    <property type="entry name" value="Calcineurin-like_PHP"/>
</dbReference>
<dbReference type="PIRSF" id="PIRSF033091">
    <property type="entry name" value="Pesterase_YhaO"/>
    <property type="match status" value="1"/>
</dbReference>
<dbReference type="Proteomes" id="UP001320715">
    <property type="component" value="Unassembled WGS sequence"/>
</dbReference>
<dbReference type="InterPro" id="IPR014576">
    <property type="entry name" value="Pesterase_YhaO"/>
</dbReference>
<dbReference type="Pfam" id="PF00149">
    <property type="entry name" value="Metallophos"/>
    <property type="match status" value="1"/>
</dbReference>
<dbReference type="InterPro" id="IPR029052">
    <property type="entry name" value="Metallo-depent_PP-like"/>
</dbReference>
<accession>A0ABT1CNB5</accession>
<keyword evidence="1" id="KW-0378">Hydrolase</keyword>
<organism evidence="3 4">
    <name type="scientific">Hoeflea alexandrii</name>
    <dbReference type="NCBI Taxonomy" id="288436"/>
    <lineage>
        <taxon>Bacteria</taxon>
        <taxon>Pseudomonadati</taxon>
        <taxon>Pseudomonadota</taxon>
        <taxon>Alphaproteobacteria</taxon>
        <taxon>Hyphomicrobiales</taxon>
        <taxon>Rhizobiaceae</taxon>
        <taxon>Hoeflea</taxon>
    </lineage>
</organism>
<sequence>MARPDPINPNPEKPEDNSIAGFRFIHTADIHLDSPLKSLALRNRDLADLIGGATRQVFSDIVDLCVGERVDALIIAGDLYDGDQTSMKTARFLASELNRLATAGIRTFIIRGNHDALSRISRELVLPDLVKLFSGRGEHVVIEREQGEKPVVIHGLSFANPTAPESLLPKYGRAHPDAINIGIMHTSLGGAPGHDPYAPCSPAELEATGYDYWALGHIHKRSVVTGSATIVMPGMPQGRDINEDGPKSVTLVSIVDDGQVSLEEKPTALAEFARITIDASGLSEWSDLAHVLADTLKPVRSASTAPHLVVRLALSGETPLAWRMRRDSDLLLAEAEERAEQIGNTWIEKLDIACTPPVTPQASAADPLNELRALIENDILGSDAYETALASVADTLQAQLPTDIRDLFGTDEAETKARRMELARQGADDVLARLQPGQATGSETA</sequence>